<evidence type="ECO:0000313" key="1">
    <source>
        <dbReference type="EMBL" id="QXV72104.1"/>
    </source>
</evidence>
<organism evidence="1 2">
    <name type="scientific">Klebsiella phage Geezett</name>
    <dbReference type="NCBI Taxonomy" id="2861002"/>
    <lineage>
        <taxon>Viruses</taxon>
        <taxon>Duplodnaviria</taxon>
        <taxon>Heunggongvirae</taxon>
        <taxon>Uroviricota</taxon>
        <taxon>Caudoviricetes</taxon>
        <taxon>Jameshumphriesvirinae</taxon>
        <taxon>Geezettvirus</taxon>
        <taxon>Geezettvirus geezett</taxon>
    </lineage>
</organism>
<proteinExistence type="predicted"/>
<sequence>MREVTKENLIVQINRLYKIKDEQGQLSMNGEYTLQAYKMLLATMDRESDERYQQLSDLYHAQEKRLFKIAQRIKGPAFDKYSHSPSQTIDVLEAAIFGEDNTCHAVILNQK</sequence>
<reference evidence="1" key="1">
    <citation type="journal article" date="2021" name="Microbiol. Resour. Announc.">
        <title>Complete Genome Sequence of the Virulent Klebsiella pneumoniae Phage Geezett Infecting Multidrug-Resistant Clinical Strains.</title>
        <authorList>
            <person name="Loh B."/>
            <person name="Zhang L."/>
            <person name="Hua X."/>
            <person name="Yu Y."/>
            <person name="Ma L."/>
            <person name="Wang X."/>
            <person name="Manohar P."/>
            <person name="Nachimuthu R."/>
            <person name="Martins W.M.B.S."/>
            <person name="Toleman M.A."/>
            <person name="Leptihn S."/>
        </authorList>
    </citation>
    <scope>NUCLEOTIDE SEQUENCE</scope>
</reference>
<protein>
    <submittedName>
        <fullName evidence="1">Uncharacterized protein</fullName>
    </submittedName>
</protein>
<evidence type="ECO:0000313" key="2">
    <source>
        <dbReference type="Proteomes" id="UP000828192"/>
    </source>
</evidence>
<gene>
    <name evidence="1" type="ORF">Geezett_032</name>
</gene>
<dbReference type="EMBL" id="MZ504995">
    <property type="protein sequence ID" value="QXV72104.1"/>
    <property type="molecule type" value="Genomic_DNA"/>
</dbReference>
<dbReference type="Proteomes" id="UP000828192">
    <property type="component" value="Segment"/>
</dbReference>
<name>A0AAE8AUC2_9CAUD</name>
<keyword evidence="2" id="KW-1185">Reference proteome</keyword>
<accession>A0AAE8AUC2</accession>